<organism evidence="1 2">
    <name type="scientific">Streblomastix strix</name>
    <dbReference type="NCBI Taxonomy" id="222440"/>
    <lineage>
        <taxon>Eukaryota</taxon>
        <taxon>Metamonada</taxon>
        <taxon>Preaxostyla</taxon>
        <taxon>Oxymonadida</taxon>
        <taxon>Streblomastigidae</taxon>
        <taxon>Streblomastix</taxon>
    </lineage>
</organism>
<reference evidence="1 2" key="1">
    <citation type="submission" date="2019-03" db="EMBL/GenBank/DDBJ databases">
        <title>Single cell metagenomics reveals metabolic interactions within the superorganism composed of flagellate Streblomastix strix and complex community of Bacteroidetes bacteria on its surface.</title>
        <authorList>
            <person name="Treitli S.C."/>
            <person name="Kolisko M."/>
            <person name="Husnik F."/>
            <person name="Keeling P."/>
            <person name="Hampl V."/>
        </authorList>
    </citation>
    <scope>NUCLEOTIDE SEQUENCE [LARGE SCALE GENOMIC DNA]</scope>
    <source>
        <strain evidence="1">ST1C</strain>
    </source>
</reference>
<feature type="non-terminal residue" evidence="1">
    <location>
        <position position="1"/>
    </location>
</feature>
<proteinExistence type="predicted"/>
<dbReference type="AlphaFoldDB" id="A0A5J4T477"/>
<protein>
    <submittedName>
        <fullName evidence="1">Uncharacterized protein</fullName>
    </submittedName>
</protein>
<dbReference type="EMBL" id="SNRW01039131">
    <property type="protein sequence ID" value="KAA6352888.1"/>
    <property type="molecule type" value="Genomic_DNA"/>
</dbReference>
<evidence type="ECO:0000313" key="1">
    <source>
        <dbReference type="EMBL" id="KAA6352888.1"/>
    </source>
</evidence>
<gene>
    <name evidence="1" type="ORF">EZS28_051584</name>
</gene>
<accession>A0A5J4T477</accession>
<evidence type="ECO:0000313" key="2">
    <source>
        <dbReference type="Proteomes" id="UP000324800"/>
    </source>
</evidence>
<name>A0A5J4T477_9EUKA</name>
<dbReference type="Proteomes" id="UP000324800">
    <property type="component" value="Unassembled WGS sequence"/>
</dbReference>
<sequence>SVVFQQKNEGRIMAWVVRNPEERLGFNWNPSIC</sequence>
<comment type="caution">
    <text evidence="1">The sequence shown here is derived from an EMBL/GenBank/DDBJ whole genome shotgun (WGS) entry which is preliminary data.</text>
</comment>